<dbReference type="InterPro" id="IPR036864">
    <property type="entry name" value="Zn2-C6_fun-type_DNA-bd_sf"/>
</dbReference>
<keyword evidence="2" id="KW-0479">Metal-binding</keyword>
<dbReference type="CDD" id="cd12148">
    <property type="entry name" value="fungal_TF_MHR"/>
    <property type="match status" value="1"/>
</dbReference>
<sequence length="481" mass="55829">VKCDGLLPCAHCIKHRLVCIFTPKPIKTSPVEAKLKKMGKVLEQLSILLDPKEPTNKTTPANEVLEEIKPRQEIYNTEPIQAHLLALYFDYIDPLLPILHKPSFYSQIENGYPVSSLLLNAIYCVSSRWDMNIPTTGEPRGWNYYQKAMCLLEDQNESQLSTVQALLLLLKYNEHIRRPGFLWRTRYYFQMVVCMSKNLGLEHHVSMEAVSPEYAIELEKRKRTFWAAYCYDVMMSIEYGTQFHLIKGKEKVEDPQPLYEEDQKKIIHFILLTKIVCCQEKITEFLRRKLDPQLTVTNYLTEWNEQEALSELTQQLKKSIALVFSLTCFPQQNNMSYAVCFLSLACYYAIITLHRPLAFKDTDESETHTQYCKEAAFNIQRIMHIVLESEATEDMYCSIRGIPQILHYLSAAMTVFKETGDQNELNTLLPIVYRLASISPVTEMPKSDSNTFYDGMQNFDFQNSQPYIPPANTSFMNLLYN</sequence>
<dbReference type="GO" id="GO:0008270">
    <property type="term" value="F:zinc ion binding"/>
    <property type="evidence" value="ECO:0007669"/>
    <property type="project" value="InterPro"/>
</dbReference>
<evidence type="ECO:0000256" key="4">
    <source>
        <dbReference type="ARBA" id="ARBA00023015"/>
    </source>
</evidence>
<evidence type="ECO:0000313" key="10">
    <source>
        <dbReference type="EMBL" id="RCI06642.1"/>
    </source>
</evidence>
<keyword evidence="7" id="KW-0539">Nucleus</keyword>
<proteinExistence type="predicted"/>
<organism evidence="10 11">
    <name type="scientific">Rhizopus stolonifer</name>
    <name type="common">Rhizopus nigricans</name>
    <dbReference type="NCBI Taxonomy" id="4846"/>
    <lineage>
        <taxon>Eukaryota</taxon>
        <taxon>Fungi</taxon>
        <taxon>Fungi incertae sedis</taxon>
        <taxon>Mucoromycota</taxon>
        <taxon>Mucoromycotina</taxon>
        <taxon>Mucoromycetes</taxon>
        <taxon>Mucorales</taxon>
        <taxon>Mucorineae</taxon>
        <taxon>Rhizopodaceae</taxon>
        <taxon>Rhizopus</taxon>
    </lineage>
</organism>
<dbReference type="GO" id="GO:0005634">
    <property type="term" value="C:nucleus"/>
    <property type="evidence" value="ECO:0007669"/>
    <property type="project" value="UniProtKB-SubCell"/>
</dbReference>
<dbReference type="PANTHER" id="PTHR31313">
    <property type="entry name" value="TY1 ENHANCER ACTIVATOR"/>
    <property type="match status" value="1"/>
</dbReference>
<dbReference type="EMBL" id="PJQM01000113">
    <property type="protein sequence ID" value="RCI06642.1"/>
    <property type="molecule type" value="Genomic_DNA"/>
</dbReference>
<dbReference type="CDD" id="cd00067">
    <property type="entry name" value="GAL4"/>
    <property type="match status" value="1"/>
</dbReference>
<protein>
    <recommendedName>
        <fullName evidence="12">Transcription factor domain-containing protein</fullName>
    </recommendedName>
</protein>
<dbReference type="GO" id="GO:0006351">
    <property type="term" value="P:DNA-templated transcription"/>
    <property type="evidence" value="ECO:0007669"/>
    <property type="project" value="InterPro"/>
</dbReference>
<name>A0A367KXP4_RHIST</name>
<comment type="caution">
    <text evidence="10">The sequence shown here is derived from an EMBL/GenBank/DDBJ whole genome shotgun (WGS) entry which is preliminary data.</text>
</comment>
<dbReference type="AlphaFoldDB" id="A0A367KXP4"/>
<dbReference type="InterPro" id="IPR051615">
    <property type="entry name" value="Transcr_Regulatory_Elem"/>
</dbReference>
<keyword evidence="3" id="KW-0862">Zinc</keyword>
<dbReference type="Pfam" id="PF04082">
    <property type="entry name" value="Fungal_trans"/>
    <property type="match status" value="1"/>
</dbReference>
<dbReference type="Gene3D" id="4.10.240.10">
    <property type="entry name" value="Zn(2)-C6 fungal-type DNA-binding domain"/>
    <property type="match status" value="1"/>
</dbReference>
<feature type="domain" description="Xylanolytic transcriptional activator regulatory" evidence="9">
    <location>
        <begin position="86"/>
        <end position="247"/>
    </location>
</feature>
<dbReference type="GO" id="GO:0000981">
    <property type="term" value="F:DNA-binding transcription factor activity, RNA polymerase II-specific"/>
    <property type="evidence" value="ECO:0007669"/>
    <property type="project" value="InterPro"/>
</dbReference>
<evidence type="ECO:0000256" key="6">
    <source>
        <dbReference type="ARBA" id="ARBA00023163"/>
    </source>
</evidence>
<keyword evidence="5" id="KW-0238">DNA-binding</keyword>
<gene>
    <name evidence="10" type="ORF">CU098_006092</name>
</gene>
<dbReference type="OrthoDB" id="2283631at2759"/>
<keyword evidence="6" id="KW-0804">Transcription</keyword>
<evidence type="ECO:0008006" key="12">
    <source>
        <dbReference type="Google" id="ProtNLM"/>
    </source>
</evidence>
<evidence type="ECO:0000256" key="5">
    <source>
        <dbReference type="ARBA" id="ARBA00023125"/>
    </source>
</evidence>
<feature type="domain" description="Zn(2)-C6 fungal-type" evidence="8">
    <location>
        <begin position="1"/>
        <end position="24"/>
    </location>
</feature>
<evidence type="ECO:0000256" key="2">
    <source>
        <dbReference type="ARBA" id="ARBA00022723"/>
    </source>
</evidence>
<keyword evidence="11" id="KW-1185">Reference proteome</keyword>
<dbReference type="STRING" id="4846.A0A367KXP4"/>
<dbReference type="InterPro" id="IPR001138">
    <property type="entry name" value="Zn2Cys6_DnaBD"/>
</dbReference>
<comment type="subcellular location">
    <subcellularLocation>
        <location evidence="1">Nucleus</location>
    </subcellularLocation>
</comment>
<evidence type="ECO:0000313" key="11">
    <source>
        <dbReference type="Proteomes" id="UP000253551"/>
    </source>
</evidence>
<dbReference type="Proteomes" id="UP000253551">
    <property type="component" value="Unassembled WGS sequence"/>
</dbReference>
<dbReference type="Pfam" id="PF00172">
    <property type="entry name" value="Zn_clus"/>
    <property type="match status" value="1"/>
</dbReference>
<evidence type="ECO:0000256" key="1">
    <source>
        <dbReference type="ARBA" id="ARBA00004123"/>
    </source>
</evidence>
<keyword evidence="4" id="KW-0805">Transcription regulation</keyword>
<dbReference type="GO" id="GO:0003677">
    <property type="term" value="F:DNA binding"/>
    <property type="evidence" value="ECO:0007669"/>
    <property type="project" value="UniProtKB-KW"/>
</dbReference>
<reference evidence="10 11" key="1">
    <citation type="journal article" date="2018" name="G3 (Bethesda)">
        <title>Phylogenetic and Phylogenomic Definition of Rhizopus Species.</title>
        <authorList>
            <person name="Gryganskyi A.P."/>
            <person name="Golan J."/>
            <person name="Dolatabadi S."/>
            <person name="Mondo S."/>
            <person name="Robb S."/>
            <person name="Idnurm A."/>
            <person name="Muszewska A."/>
            <person name="Steczkiewicz K."/>
            <person name="Masonjones S."/>
            <person name="Liao H.L."/>
            <person name="Gajdeczka M.T."/>
            <person name="Anike F."/>
            <person name="Vuek A."/>
            <person name="Anishchenko I.M."/>
            <person name="Voigt K."/>
            <person name="de Hoog G.S."/>
            <person name="Smith M.E."/>
            <person name="Heitman J."/>
            <person name="Vilgalys R."/>
            <person name="Stajich J.E."/>
        </authorList>
    </citation>
    <scope>NUCLEOTIDE SEQUENCE [LARGE SCALE GENOMIC DNA]</scope>
    <source>
        <strain evidence="10 11">LSU 92-RS-03</strain>
    </source>
</reference>
<dbReference type="PANTHER" id="PTHR31313:SF81">
    <property type="entry name" value="TY1 ENHANCER ACTIVATOR"/>
    <property type="match status" value="1"/>
</dbReference>
<evidence type="ECO:0000259" key="9">
    <source>
        <dbReference type="Pfam" id="PF04082"/>
    </source>
</evidence>
<evidence type="ECO:0000256" key="7">
    <source>
        <dbReference type="ARBA" id="ARBA00023242"/>
    </source>
</evidence>
<dbReference type="InterPro" id="IPR007219">
    <property type="entry name" value="XnlR_reg_dom"/>
</dbReference>
<feature type="non-terminal residue" evidence="10">
    <location>
        <position position="1"/>
    </location>
</feature>
<evidence type="ECO:0000256" key="3">
    <source>
        <dbReference type="ARBA" id="ARBA00022833"/>
    </source>
</evidence>
<evidence type="ECO:0000259" key="8">
    <source>
        <dbReference type="Pfam" id="PF00172"/>
    </source>
</evidence>
<accession>A0A367KXP4</accession>